<evidence type="ECO:0000259" key="5">
    <source>
        <dbReference type="Pfam" id="PF20789"/>
    </source>
</evidence>
<dbReference type="InterPro" id="IPR042171">
    <property type="entry name" value="Acyl-CoA_hotdog"/>
</dbReference>
<feature type="compositionally biased region" description="Low complexity" evidence="3">
    <location>
        <begin position="7"/>
        <end position="26"/>
    </location>
</feature>
<sequence length="321" mass="34817">MDRTADHPTTAPDGDGTTPPDTASDPLGHLLEVLDLRPVDGPGPRGEDDVFEGDSVVGPAPRAYGGQVLAQAIISAARTVPPGRLIHSLHGYFLREGSLEAPIGFAVERLRDGRSFSARRSHAMQFGRPILSMIASFQEDQPGFELTTPMPDDVPAPEDLPSAIEELTGADDSARAFWAEQSAFDLRHVGGSLYLPRDPSAGEAPRTQMVWMKARRPIENDDQMLHRAMLAFACDQIMLEPALRAAGRSWQEVGGGRVPLASLDHAMWWHRDVRADEWLLYAQGAASAQGGRALGHARVYKQDGTLVASMGQEGMMRLPAE</sequence>
<keyword evidence="2" id="KW-0378">Hydrolase</keyword>
<dbReference type="InterPro" id="IPR003703">
    <property type="entry name" value="Acyl_CoA_thio"/>
</dbReference>
<feature type="domain" description="Acyl-CoA thioesterase-like N-terminal HotDog" evidence="4">
    <location>
        <begin position="60"/>
        <end position="138"/>
    </location>
</feature>
<dbReference type="Pfam" id="PF20789">
    <property type="entry name" value="4HBT_3C"/>
    <property type="match status" value="1"/>
</dbReference>
<proteinExistence type="inferred from homology"/>
<dbReference type="RefSeq" id="WP_425462357.1">
    <property type="nucleotide sequence ID" value="NZ_RKQZ01000001.1"/>
</dbReference>
<protein>
    <submittedName>
        <fullName evidence="6">Acyl-CoA thioesterase-2</fullName>
    </submittedName>
</protein>
<dbReference type="PANTHER" id="PTHR11066">
    <property type="entry name" value="ACYL-COA THIOESTERASE"/>
    <property type="match status" value="1"/>
</dbReference>
<evidence type="ECO:0000256" key="1">
    <source>
        <dbReference type="ARBA" id="ARBA00006538"/>
    </source>
</evidence>
<accession>A0A3N4ZN20</accession>
<dbReference type="Gene3D" id="2.40.160.210">
    <property type="entry name" value="Acyl-CoA thioesterase, double hotdog domain"/>
    <property type="match status" value="1"/>
</dbReference>
<dbReference type="CDD" id="cd03445">
    <property type="entry name" value="Thioesterase_II_repeat2"/>
    <property type="match status" value="1"/>
</dbReference>
<name>A0A3N4ZN20_9MICO</name>
<dbReference type="InterPro" id="IPR049450">
    <property type="entry name" value="ACOT8-like_C"/>
</dbReference>
<dbReference type="Proteomes" id="UP000280501">
    <property type="component" value="Unassembled WGS sequence"/>
</dbReference>
<dbReference type="PANTHER" id="PTHR11066:SF34">
    <property type="entry name" value="ACYL-COENZYME A THIOESTERASE 8"/>
    <property type="match status" value="1"/>
</dbReference>
<evidence type="ECO:0000256" key="2">
    <source>
        <dbReference type="ARBA" id="ARBA00022801"/>
    </source>
</evidence>
<dbReference type="Pfam" id="PF13622">
    <property type="entry name" value="4HBT_3"/>
    <property type="match status" value="1"/>
</dbReference>
<dbReference type="InterPro" id="IPR049449">
    <property type="entry name" value="TesB_ACOT8-like_N"/>
</dbReference>
<gene>
    <name evidence="6" type="ORF">EDD34_2989</name>
</gene>
<feature type="region of interest" description="Disordered" evidence="3">
    <location>
        <begin position="1"/>
        <end position="27"/>
    </location>
</feature>
<evidence type="ECO:0000313" key="7">
    <source>
        <dbReference type="Proteomes" id="UP000280501"/>
    </source>
</evidence>
<dbReference type="InterPro" id="IPR029069">
    <property type="entry name" value="HotDog_dom_sf"/>
</dbReference>
<reference evidence="6 7" key="1">
    <citation type="submission" date="2018-11" db="EMBL/GenBank/DDBJ databases">
        <title>Sequencing the genomes of 1000 actinobacteria strains.</title>
        <authorList>
            <person name="Klenk H.-P."/>
        </authorList>
    </citation>
    <scope>NUCLEOTIDE SEQUENCE [LARGE SCALE GENOMIC DNA]</scope>
    <source>
        <strain evidence="6 7">DSM 15700</strain>
    </source>
</reference>
<dbReference type="AlphaFoldDB" id="A0A3N4ZN20"/>
<comment type="caution">
    <text evidence="6">The sequence shown here is derived from an EMBL/GenBank/DDBJ whole genome shotgun (WGS) entry which is preliminary data.</text>
</comment>
<comment type="similarity">
    <text evidence="1">Belongs to the C/M/P thioester hydrolase family.</text>
</comment>
<dbReference type="GO" id="GO:0047617">
    <property type="term" value="F:fatty acyl-CoA hydrolase activity"/>
    <property type="evidence" value="ECO:0007669"/>
    <property type="project" value="InterPro"/>
</dbReference>
<dbReference type="GO" id="GO:0009062">
    <property type="term" value="P:fatty acid catabolic process"/>
    <property type="evidence" value="ECO:0007669"/>
    <property type="project" value="TreeGrafter"/>
</dbReference>
<organism evidence="6 7">
    <name type="scientific">Myceligenerans xiligouense</name>
    <dbReference type="NCBI Taxonomy" id="253184"/>
    <lineage>
        <taxon>Bacteria</taxon>
        <taxon>Bacillati</taxon>
        <taxon>Actinomycetota</taxon>
        <taxon>Actinomycetes</taxon>
        <taxon>Micrococcales</taxon>
        <taxon>Promicromonosporaceae</taxon>
        <taxon>Myceligenerans</taxon>
    </lineage>
</organism>
<dbReference type="GO" id="GO:0006637">
    <property type="term" value="P:acyl-CoA metabolic process"/>
    <property type="evidence" value="ECO:0007669"/>
    <property type="project" value="InterPro"/>
</dbReference>
<dbReference type="SUPFAM" id="SSF54637">
    <property type="entry name" value="Thioesterase/thiol ester dehydrase-isomerase"/>
    <property type="match status" value="2"/>
</dbReference>
<evidence type="ECO:0000259" key="4">
    <source>
        <dbReference type="Pfam" id="PF13622"/>
    </source>
</evidence>
<dbReference type="EMBL" id="RKQZ01000001">
    <property type="protein sequence ID" value="RPF22335.1"/>
    <property type="molecule type" value="Genomic_DNA"/>
</dbReference>
<feature type="domain" description="Acyl-CoA thioesterase-like C-terminal" evidence="5">
    <location>
        <begin position="169"/>
        <end position="316"/>
    </location>
</feature>
<evidence type="ECO:0000313" key="6">
    <source>
        <dbReference type="EMBL" id="RPF22335.1"/>
    </source>
</evidence>
<evidence type="ECO:0000256" key="3">
    <source>
        <dbReference type="SAM" id="MobiDB-lite"/>
    </source>
</evidence>
<dbReference type="CDD" id="cd03444">
    <property type="entry name" value="Thioesterase_II_repeat1"/>
    <property type="match status" value="1"/>
</dbReference>
<keyword evidence="7" id="KW-1185">Reference proteome</keyword>